<proteinExistence type="predicted"/>
<dbReference type="AlphaFoldDB" id="A0A6G5A3W2"/>
<feature type="signal peptide" evidence="6">
    <location>
        <begin position="1"/>
        <end position="21"/>
    </location>
</feature>
<feature type="binding site" evidence="5">
    <location>
        <position position="336"/>
    </location>
    <ligand>
        <name>Zn(2+)</name>
        <dbReference type="ChEBI" id="CHEBI:29105"/>
        <note>catalytic</note>
    </ligand>
</feature>
<dbReference type="InterPro" id="IPR034030">
    <property type="entry name" value="ZnMc_salivary_gland_MPs"/>
</dbReference>
<dbReference type="Pfam" id="PF13688">
    <property type="entry name" value="Reprolysin_5"/>
    <property type="match status" value="1"/>
</dbReference>
<dbReference type="SUPFAM" id="SSF55486">
    <property type="entry name" value="Metalloproteases ('zincins'), catalytic domain"/>
    <property type="match status" value="1"/>
</dbReference>
<dbReference type="Gene3D" id="3.40.390.10">
    <property type="entry name" value="Collagenase (Catalytic Domain)"/>
    <property type="match status" value="1"/>
</dbReference>
<feature type="domain" description="Peptidase M12B" evidence="7">
    <location>
        <begin position="177"/>
        <end position="404"/>
    </location>
</feature>
<feature type="active site" evidence="5">
    <location>
        <position position="333"/>
    </location>
</feature>
<dbReference type="GO" id="GO:0046872">
    <property type="term" value="F:metal ion binding"/>
    <property type="evidence" value="ECO:0007669"/>
    <property type="project" value="UniProtKB-KW"/>
</dbReference>
<keyword evidence="5" id="KW-0479">Metal-binding</keyword>
<keyword evidence="1 8" id="KW-0645">Protease</keyword>
<keyword evidence="2" id="KW-0378">Hydrolase</keyword>
<dbReference type="InterPro" id="IPR001590">
    <property type="entry name" value="Peptidase_M12B"/>
</dbReference>
<dbReference type="OrthoDB" id="6477309at2759"/>
<evidence type="ECO:0000256" key="4">
    <source>
        <dbReference type="ARBA" id="ARBA00023049"/>
    </source>
</evidence>
<dbReference type="VEuPathDB" id="VectorBase:LOC119170765"/>
<dbReference type="PROSITE" id="PS50215">
    <property type="entry name" value="ADAM_MEPRO"/>
    <property type="match status" value="1"/>
</dbReference>
<evidence type="ECO:0000256" key="3">
    <source>
        <dbReference type="ARBA" id="ARBA00022833"/>
    </source>
</evidence>
<dbReference type="InterPro" id="IPR024079">
    <property type="entry name" value="MetalloPept_cat_dom_sf"/>
</dbReference>
<evidence type="ECO:0000256" key="2">
    <source>
        <dbReference type="ARBA" id="ARBA00022801"/>
    </source>
</evidence>
<sequence length="405" mass="46046">MRLYLMTWVVFALTAVHEITAMTIVYPEMLESRAEDGLKMVKISDDITLTLRSSSIFSEEFFIHSTRDGVPIAYHMSGPETEKNLYHDEERMATVHLSDEDGLNIEGVLGDTLRIKPAEGMERSLDGQVPHTLYEVHYSDEEGDPRHDYGVPKPNATDVTPESRLIFNMGLRIPVLIHPEVYVVVDYTICHAMKFKIKKIARYVAIMFNSANLRYRSMVQPRVQLTVVGIKVTNTASEEPYMVQVEGHAATRNILYGPTIDKFKDYVAQQSYFVSCDIIWLLTGKNMSRWEDKKLIGNSGGFAFVAGVCTKWKVGMTEERYGSYYGVFVLAHEIAHSLGCVHDGAKANAWPAGHIGSADCSYDDGYMMSYKYISPNMYRFSLCCQREVLNIYNRPQYDCLIKRIP</sequence>
<dbReference type="GO" id="GO:0006509">
    <property type="term" value="P:membrane protein ectodomain proteolysis"/>
    <property type="evidence" value="ECO:0007669"/>
    <property type="project" value="TreeGrafter"/>
</dbReference>
<evidence type="ECO:0000256" key="1">
    <source>
        <dbReference type="ARBA" id="ARBA00022670"/>
    </source>
</evidence>
<dbReference type="GO" id="GO:0004222">
    <property type="term" value="F:metalloendopeptidase activity"/>
    <property type="evidence" value="ECO:0007669"/>
    <property type="project" value="InterPro"/>
</dbReference>
<keyword evidence="3 5" id="KW-0862">Zinc</keyword>
<name>A0A6G5A3W2_RHIMP</name>
<reference evidence="8" key="1">
    <citation type="submission" date="2020-03" db="EMBL/GenBank/DDBJ databases">
        <title>A transcriptome and proteome of the tick Rhipicephalus microplus shaped by the genetic composition of its hosts and developmental stage.</title>
        <authorList>
            <person name="Garcia G.R."/>
            <person name="Ribeiro J.M.C."/>
            <person name="Maruyama S.R."/>
            <person name="Gardinasse L.G."/>
            <person name="Nelson K."/>
            <person name="Ferreira B.R."/>
            <person name="Andrade T.G."/>
            <person name="Santos I.K.F.M."/>
        </authorList>
    </citation>
    <scope>NUCLEOTIDE SEQUENCE</scope>
    <source>
        <strain evidence="8">NSGR</strain>
        <tissue evidence="8">Salivary glands</tissue>
    </source>
</reference>
<evidence type="ECO:0000256" key="6">
    <source>
        <dbReference type="SAM" id="SignalP"/>
    </source>
</evidence>
<dbReference type="EMBL" id="GIKN01003005">
    <property type="protein sequence ID" value="NIE45278.1"/>
    <property type="molecule type" value="Transcribed_RNA"/>
</dbReference>
<evidence type="ECO:0000259" key="7">
    <source>
        <dbReference type="PROSITE" id="PS50215"/>
    </source>
</evidence>
<accession>A0A6G5A3W2</accession>
<feature type="binding site" evidence="5">
    <location>
        <position position="332"/>
    </location>
    <ligand>
        <name>Zn(2+)</name>
        <dbReference type="ChEBI" id="CHEBI:29105"/>
        <note>catalytic</note>
    </ligand>
</feature>
<dbReference type="CDD" id="cd04272">
    <property type="entry name" value="ZnMc_salivary_gland_MPs"/>
    <property type="match status" value="1"/>
</dbReference>
<dbReference type="PANTHER" id="PTHR11905">
    <property type="entry name" value="ADAM A DISINTEGRIN AND METALLOPROTEASE DOMAIN"/>
    <property type="match status" value="1"/>
</dbReference>
<keyword evidence="6" id="KW-0732">Signal</keyword>
<feature type="binding site" evidence="5">
    <location>
        <position position="342"/>
    </location>
    <ligand>
        <name>Zn(2+)</name>
        <dbReference type="ChEBI" id="CHEBI:29105"/>
        <note>catalytic</note>
    </ligand>
</feature>
<comment type="caution">
    <text evidence="5">Lacks conserved residue(s) required for the propagation of feature annotation.</text>
</comment>
<evidence type="ECO:0000256" key="5">
    <source>
        <dbReference type="PROSITE-ProRule" id="PRU00276"/>
    </source>
</evidence>
<evidence type="ECO:0000313" key="8">
    <source>
        <dbReference type="EMBL" id="NIE45278.1"/>
    </source>
</evidence>
<keyword evidence="4 8" id="KW-0482">Metalloprotease</keyword>
<dbReference type="PANTHER" id="PTHR11905:SF159">
    <property type="entry name" value="ADAM METALLOPROTEASE"/>
    <property type="match status" value="1"/>
</dbReference>
<organism evidence="8">
    <name type="scientific">Rhipicephalus microplus</name>
    <name type="common">Cattle tick</name>
    <name type="synonym">Boophilus microplus</name>
    <dbReference type="NCBI Taxonomy" id="6941"/>
    <lineage>
        <taxon>Eukaryota</taxon>
        <taxon>Metazoa</taxon>
        <taxon>Ecdysozoa</taxon>
        <taxon>Arthropoda</taxon>
        <taxon>Chelicerata</taxon>
        <taxon>Arachnida</taxon>
        <taxon>Acari</taxon>
        <taxon>Parasitiformes</taxon>
        <taxon>Ixodida</taxon>
        <taxon>Ixodoidea</taxon>
        <taxon>Ixodidae</taxon>
        <taxon>Rhipicephalinae</taxon>
        <taxon>Rhipicephalus</taxon>
        <taxon>Boophilus</taxon>
    </lineage>
</organism>
<protein>
    <submittedName>
        <fullName evidence="8">Putative secreted metalloprotease</fullName>
    </submittedName>
</protein>
<feature type="chain" id="PRO_5026002478" evidence="6">
    <location>
        <begin position="22"/>
        <end position="405"/>
    </location>
</feature>